<comment type="caution">
    <text evidence="4">The sequence shown here is derived from an EMBL/GenBank/DDBJ whole genome shotgun (WGS) entry which is preliminary data.</text>
</comment>
<dbReference type="Pfam" id="PF01477">
    <property type="entry name" value="PLAT"/>
    <property type="match status" value="1"/>
</dbReference>
<protein>
    <recommendedName>
        <fullName evidence="3">PLAT domain-containing protein</fullName>
    </recommendedName>
</protein>
<reference evidence="4" key="1">
    <citation type="journal article" date="2023" name="Plant J.">
        <title>The genome of the king protea, Protea cynaroides.</title>
        <authorList>
            <person name="Chang J."/>
            <person name="Duong T.A."/>
            <person name="Schoeman C."/>
            <person name="Ma X."/>
            <person name="Roodt D."/>
            <person name="Barker N."/>
            <person name="Li Z."/>
            <person name="Van de Peer Y."/>
            <person name="Mizrachi E."/>
        </authorList>
    </citation>
    <scope>NUCLEOTIDE SEQUENCE</scope>
    <source>
        <tissue evidence="4">Young leaves</tissue>
    </source>
</reference>
<feature type="domain" description="PLAT" evidence="3">
    <location>
        <begin position="29"/>
        <end position="151"/>
    </location>
</feature>
<dbReference type="EMBL" id="JAMYWD010000007">
    <property type="protein sequence ID" value="KAJ4965714.1"/>
    <property type="molecule type" value="Genomic_DNA"/>
</dbReference>
<accession>A0A9Q0QNC1</accession>
<evidence type="ECO:0000256" key="2">
    <source>
        <dbReference type="SAM" id="SignalP"/>
    </source>
</evidence>
<feature type="signal peptide" evidence="2">
    <location>
        <begin position="1"/>
        <end position="26"/>
    </location>
</feature>
<dbReference type="InterPro" id="IPR001024">
    <property type="entry name" value="PLAT/LH2_dom"/>
</dbReference>
<dbReference type="PANTHER" id="PTHR31718:SF0">
    <property type="entry name" value="PLAT DOMAIN-CONTAINING PROTEIN 2"/>
    <property type="match status" value="1"/>
</dbReference>
<proteinExistence type="predicted"/>
<dbReference type="Proteomes" id="UP001141806">
    <property type="component" value="Unassembled WGS sequence"/>
</dbReference>
<gene>
    <name evidence="4" type="ORF">NE237_017563</name>
</gene>
<evidence type="ECO:0000313" key="4">
    <source>
        <dbReference type="EMBL" id="KAJ4965714.1"/>
    </source>
</evidence>
<dbReference type="OrthoDB" id="5322100at2759"/>
<organism evidence="4 5">
    <name type="scientific">Protea cynaroides</name>
    <dbReference type="NCBI Taxonomy" id="273540"/>
    <lineage>
        <taxon>Eukaryota</taxon>
        <taxon>Viridiplantae</taxon>
        <taxon>Streptophyta</taxon>
        <taxon>Embryophyta</taxon>
        <taxon>Tracheophyta</taxon>
        <taxon>Spermatophyta</taxon>
        <taxon>Magnoliopsida</taxon>
        <taxon>Proteales</taxon>
        <taxon>Proteaceae</taxon>
        <taxon>Protea</taxon>
    </lineage>
</organism>
<dbReference type="InterPro" id="IPR036392">
    <property type="entry name" value="PLAT/LH2_dom_sf"/>
</dbReference>
<name>A0A9Q0QNC1_9MAGN</name>
<dbReference type="SUPFAM" id="SSF49723">
    <property type="entry name" value="Lipase/lipooxygenase domain (PLAT/LH2 domain)"/>
    <property type="match status" value="1"/>
</dbReference>
<feature type="chain" id="PRO_5040346099" description="PLAT domain-containing protein" evidence="2">
    <location>
        <begin position="27"/>
        <end position="175"/>
    </location>
</feature>
<comment type="caution">
    <text evidence="1">Lacks conserved residue(s) required for the propagation of feature annotation.</text>
</comment>
<dbReference type="Gene3D" id="2.60.60.20">
    <property type="entry name" value="PLAT/LH2 domain"/>
    <property type="match status" value="1"/>
</dbReference>
<dbReference type="PROSITE" id="PS50095">
    <property type="entry name" value="PLAT"/>
    <property type="match status" value="1"/>
</dbReference>
<evidence type="ECO:0000259" key="3">
    <source>
        <dbReference type="PROSITE" id="PS50095"/>
    </source>
</evidence>
<sequence length="175" mass="19232">MGMSVKDHHLFFFFALVLSSAIVAQCDDCVYTVLVKTGSIIKGGTDSIISLNLSSADGDSLEISNLVSWGGLGGPGRDYFERGNVDLFRGKAKCLKTPVCAMKLTSDGSGPHHGWFCSYVDVSSDTAHQHFTVEQWLAKDAPPFELQTTRNYCSHGLKNHRKLQQQQIPSDFTIM</sequence>
<dbReference type="AlphaFoldDB" id="A0A9Q0QNC1"/>
<dbReference type="PANTHER" id="PTHR31718">
    <property type="entry name" value="PLAT DOMAIN-CONTAINING PROTEIN"/>
    <property type="match status" value="1"/>
</dbReference>
<keyword evidence="5" id="KW-1185">Reference proteome</keyword>
<evidence type="ECO:0000313" key="5">
    <source>
        <dbReference type="Proteomes" id="UP001141806"/>
    </source>
</evidence>
<keyword evidence="2" id="KW-0732">Signal</keyword>
<evidence type="ECO:0000256" key="1">
    <source>
        <dbReference type="PROSITE-ProRule" id="PRU00152"/>
    </source>
</evidence>